<proteinExistence type="predicted"/>
<dbReference type="Proteomes" id="UP000006253">
    <property type="component" value="Unassembled WGS sequence"/>
</dbReference>
<accession>A0A0E2B3V0</accession>
<reference evidence="2 3" key="1">
    <citation type="submission" date="2012-10" db="EMBL/GenBank/DDBJ databases">
        <authorList>
            <person name="Harkins D.M."/>
            <person name="Durkin A.S."/>
            <person name="Brinkac L.M."/>
            <person name="Selengut J.D."/>
            <person name="Sanka R."/>
            <person name="DePew J."/>
            <person name="Purushe J."/>
            <person name="Peacock S.J."/>
            <person name="Thaipadungpanit J."/>
            <person name="Wuthiekanun V.W."/>
            <person name="Day N.P."/>
            <person name="Vinetz J.M."/>
            <person name="Sutton G.G."/>
            <person name="Nelson W.C."/>
            <person name="Fouts D.E."/>
        </authorList>
    </citation>
    <scope>NUCLEOTIDE SEQUENCE [LARGE SCALE GENOMIC DNA]</scope>
    <source>
        <strain evidence="2 3">H1</strain>
    </source>
</reference>
<evidence type="ECO:0000313" key="3">
    <source>
        <dbReference type="Proteomes" id="UP000006253"/>
    </source>
</evidence>
<name>A0A0E2B3V0_9LEPT</name>
<evidence type="ECO:0000313" key="2">
    <source>
        <dbReference type="EMBL" id="EKO15942.1"/>
    </source>
</evidence>
<keyword evidence="1" id="KW-1133">Transmembrane helix</keyword>
<keyword evidence="1" id="KW-0472">Membrane</keyword>
<comment type="caution">
    <text evidence="2">The sequence shown here is derived from an EMBL/GenBank/DDBJ whole genome shotgun (WGS) entry which is preliminary data.</text>
</comment>
<organism evidence="2 3">
    <name type="scientific">Leptospira kirschneri str. H1</name>
    <dbReference type="NCBI Taxonomy" id="1049966"/>
    <lineage>
        <taxon>Bacteria</taxon>
        <taxon>Pseudomonadati</taxon>
        <taxon>Spirochaetota</taxon>
        <taxon>Spirochaetia</taxon>
        <taxon>Leptospirales</taxon>
        <taxon>Leptospiraceae</taxon>
        <taxon>Leptospira</taxon>
    </lineage>
</organism>
<dbReference type="EMBL" id="AHMY02000037">
    <property type="protein sequence ID" value="EKO15942.1"/>
    <property type="molecule type" value="Genomic_DNA"/>
</dbReference>
<feature type="transmembrane region" description="Helical" evidence="1">
    <location>
        <begin position="32"/>
        <end position="53"/>
    </location>
</feature>
<evidence type="ECO:0000256" key="1">
    <source>
        <dbReference type="SAM" id="Phobius"/>
    </source>
</evidence>
<gene>
    <name evidence="2" type="ORF">LEP1GSC081_2464</name>
</gene>
<keyword evidence="1" id="KW-0812">Transmembrane</keyword>
<sequence>MQNSTSFLDSKIRFGRIQIKTINRECSFVKRLSILGIVAVLALYCSASQKIYLLSYGDWKGKKLPGVEKIKGEIKQGEDCGFRFSLSKALENALLKSKYDTILDAEVTHSASMLAPFNCIAVKGFAFDSSEVQKEDKK</sequence>
<protein>
    <submittedName>
        <fullName evidence="2">Uncharacterized protein</fullName>
    </submittedName>
</protein>
<dbReference type="AlphaFoldDB" id="A0A0E2B3V0"/>